<feature type="domain" description="ABC transporter" evidence="3">
    <location>
        <begin position="260"/>
        <end position="504"/>
    </location>
</feature>
<comment type="caution">
    <text evidence="4">The sequence shown here is derived from an EMBL/GenBank/DDBJ whole genome shotgun (WGS) entry which is preliminary data.</text>
</comment>
<dbReference type="RefSeq" id="WP_377468804.1">
    <property type="nucleotide sequence ID" value="NZ_JBHLWN010000022.1"/>
</dbReference>
<dbReference type="SUPFAM" id="SSF52540">
    <property type="entry name" value="P-loop containing nucleoside triphosphate hydrolases"/>
    <property type="match status" value="2"/>
</dbReference>
<evidence type="ECO:0000259" key="3">
    <source>
        <dbReference type="PROSITE" id="PS50893"/>
    </source>
</evidence>
<gene>
    <name evidence="4" type="ORF">ACFFK0_04915</name>
</gene>
<proteinExistence type="predicted"/>
<dbReference type="EMBL" id="JBHLWN010000022">
    <property type="protein sequence ID" value="MFC0211801.1"/>
    <property type="molecule type" value="Genomic_DNA"/>
</dbReference>
<evidence type="ECO:0000256" key="2">
    <source>
        <dbReference type="ARBA" id="ARBA00022840"/>
    </source>
</evidence>
<keyword evidence="5" id="KW-1185">Reference proteome</keyword>
<dbReference type="InterPro" id="IPR050107">
    <property type="entry name" value="ABC_carbohydrate_import_ATPase"/>
</dbReference>
<organism evidence="4 5">
    <name type="scientific">Paenibacillus chartarius</name>
    <dbReference type="NCBI Taxonomy" id="747481"/>
    <lineage>
        <taxon>Bacteria</taxon>
        <taxon>Bacillati</taxon>
        <taxon>Bacillota</taxon>
        <taxon>Bacilli</taxon>
        <taxon>Bacillales</taxon>
        <taxon>Paenibacillaceae</taxon>
        <taxon>Paenibacillus</taxon>
    </lineage>
</organism>
<dbReference type="Proteomes" id="UP001589776">
    <property type="component" value="Unassembled WGS sequence"/>
</dbReference>
<keyword evidence="1" id="KW-0547">Nucleotide-binding</keyword>
<dbReference type="InterPro" id="IPR003439">
    <property type="entry name" value="ABC_transporter-like_ATP-bd"/>
</dbReference>
<dbReference type="InterPro" id="IPR017871">
    <property type="entry name" value="ABC_transporter-like_CS"/>
</dbReference>
<dbReference type="GO" id="GO:0005524">
    <property type="term" value="F:ATP binding"/>
    <property type="evidence" value="ECO:0007669"/>
    <property type="project" value="UniProtKB-KW"/>
</dbReference>
<feature type="domain" description="ABC transporter" evidence="3">
    <location>
        <begin position="8"/>
        <end position="243"/>
    </location>
</feature>
<dbReference type="Pfam" id="PF00005">
    <property type="entry name" value="ABC_tran"/>
    <property type="match status" value="2"/>
</dbReference>
<keyword evidence="2 4" id="KW-0067">ATP-binding</keyword>
<dbReference type="InterPro" id="IPR027417">
    <property type="entry name" value="P-loop_NTPase"/>
</dbReference>
<dbReference type="SMART" id="SM00382">
    <property type="entry name" value="AAA"/>
    <property type="match status" value="1"/>
</dbReference>
<dbReference type="CDD" id="cd03215">
    <property type="entry name" value="ABC_Carb_Monos_II"/>
    <property type="match status" value="1"/>
</dbReference>
<accession>A0ABV6DGM7</accession>
<sequence>MSAAETVVELKGITKRFPGIVANDSISLQLKKGEIHALLGENGAGKSTLMNIVFGLYQPDEGEIFVRGEKVHIDSPNKAFDLGIGMVHQHFKLVQPFTVTENIILGLEPKSGLNIDYKTAVAKVAKLSEQYGLKVDPKARIETISVGMQQRVEILKTLYRGAEILIFDEPTAVLTPQEIHELIEIMRGLVAEGKSIILITHKLKEIMEIADTVTIIRRGKVIDSLKVKDTNPQELAEKMVGRGVTFRTEKKDPQPGAVVLDIDKLTCFGEKGLPVLKELSLQVRAGEIVGIAGVDGNGQSELIEALTGLRSVQSGRVRLKGEDITNRSPRHISEAGLSHIPEDRHKHGLVLDFSMNENMVLETYFHKEFSNGIFMNYDAIDKHAAKLIQEFDVRTPSIYNKARSLSGGNQQKAIIAREINKDPDLLIAAQPTRGLDVGAIEFVHKRLIEQRDRGKAVLLISFELDEILNVADRIAVIYEGQIVGEVLPKETNDQELGLMMAGSKRMQGGAAHG</sequence>
<dbReference type="PANTHER" id="PTHR43790">
    <property type="entry name" value="CARBOHYDRATE TRANSPORT ATP-BINDING PROTEIN MG119-RELATED"/>
    <property type="match status" value="1"/>
</dbReference>
<dbReference type="InterPro" id="IPR003593">
    <property type="entry name" value="AAA+_ATPase"/>
</dbReference>
<evidence type="ECO:0000256" key="1">
    <source>
        <dbReference type="ARBA" id="ARBA00022741"/>
    </source>
</evidence>
<dbReference type="PROSITE" id="PS00211">
    <property type="entry name" value="ABC_TRANSPORTER_1"/>
    <property type="match status" value="2"/>
</dbReference>
<evidence type="ECO:0000313" key="4">
    <source>
        <dbReference type="EMBL" id="MFC0211801.1"/>
    </source>
</evidence>
<dbReference type="Gene3D" id="3.40.50.300">
    <property type="entry name" value="P-loop containing nucleotide triphosphate hydrolases"/>
    <property type="match status" value="2"/>
</dbReference>
<protein>
    <submittedName>
        <fullName evidence="4">ABC transporter ATP-binding protein</fullName>
    </submittedName>
</protein>
<reference evidence="4 5" key="1">
    <citation type="submission" date="2024-09" db="EMBL/GenBank/DDBJ databases">
        <authorList>
            <person name="Sun Q."/>
            <person name="Mori K."/>
        </authorList>
    </citation>
    <scope>NUCLEOTIDE SEQUENCE [LARGE SCALE GENOMIC DNA]</scope>
    <source>
        <strain evidence="4 5">CCM 7759</strain>
    </source>
</reference>
<dbReference type="PANTHER" id="PTHR43790:SF4">
    <property type="entry name" value="GUANOSINE IMPORT ATP-BINDING PROTEIN NUPO"/>
    <property type="match status" value="1"/>
</dbReference>
<dbReference type="PROSITE" id="PS50893">
    <property type="entry name" value="ABC_TRANSPORTER_2"/>
    <property type="match status" value="2"/>
</dbReference>
<dbReference type="CDD" id="cd03216">
    <property type="entry name" value="ABC_Carb_Monos_I"/>
    <property type="match status" value="1"/>
</dbReference>
<name>A0ABV6DGM7_9BACL</name>
<evidence type="ECO:0000313" key="5">
    <source>
        <dbReference type="Proteomes" id="UP001589776"/>
    </source>
</evidence>